<dbReference type="InterPro" id="IPR001360">
    <property type="entry name" value="Glyco_hydro_1"/>
</dbReference>
<keyword evidence="2" id="KW-0378">Hydrolase</keyword>
<accession>A0A9D2CY91</accession>
<dbReference type="Proteomes" id="UP000824132">
    <property type="component" value="Unassembled WGS sequence"/>
</dbReference>
<reference evidence="5" key="2">
    <citation type="submission" date="2021-04" db="EMBL/GenBank/DDBJ databases">
        <authorList>
            <person name="Gilroy R."/>
        </authorList>
    </citation>
    <scope>NUCLEOTIDE SEQUENCE</scope>
    <source>
        <strain evidence="5">CHK187-5294</strain>
    </source>
</reference>
<dbReference type="GO" id="GO:0005975">
    <property type="term" value="P:carbohydrate metabolic process"/>
    <property type="evidence" value="ECO:0007669"/>
    <property type="project" value="InterPro"/>
</dbReference>
<dbReference type="AlphaFoldDB" id="A0A9D2CY91"/>
<evidence type="ECO:0000256" key="2">
    <source>
        <dbReference type="ARBA" id="ARBA00022801"/>
    </source>
</evidence>
<dbReference type="Pfam" id="PF00232">
    <property type="entry name" value="Glyco_hydro_1"/>
    <property type="match status" value="1"/>
</dbReference>
<dbReference type="GO" id="GO:0008422">
    <property type="term" value="F:beta-glucosidase activity"/>
    <property type="evidence" value="ECO:0007669"/>
    <property type="project" value="TreeGrafter"/>
</dbReference>
<evidence type="ECO:0000313" key="5">
    <source>
        <dbReference type="EMBL" id="HIZ02934.1"/>
    </source>
</evidence>
<dbReference type="EMBL" id="DXCL01000009">
    <property type="protein sequence ID" value="HIZ02934.1"/>
    <property type="molecule type" value="Genomic_DNA"/>
</dbReference>
<name>A0A9D2CY91_9FIRM</name>
<organism evidence="5 6">
    <name type="scientific">Candidatus Borkfalkia avistercoris</name>
    <dbReference type="NCBI Taxonomy" id="2838504"/>
    <lineage>
        <taxon>Bacteria</taxon>
        <taxon>Bacillati</taxon>
        <taxon>Bacillota</taxon>
        <taxon>Clostridia</taxon>
        <taxon>Christensenellales</taxon>
        <taxon>Christensenellaceae</taxon>
        <taxon>Candidatus Borkfalkia</taxon>
    </lineage>
</organism>
<protein>
    <submittedName>
        <fullName evidence="5">Family 1 glycosylhydrolase</fullName>
    </submittedName>
</protein>
<proteinExistence type="inferred from homology"/>
<gene>
    <name evidence="5" type="ORF">H9727_01460</name>
</gene>
<dbReference type="InterPro" id="IPR017853">
    <property type="entry name" value="GH"/>
</dbReference>
<keyword evidence="3" id="KW-0326">Glycosidase</keyword>
<dbReference type="PANTHER" id="PTHR10353">
    <property type="entry name" value="GLYCOSYL HYDROLASE"/>
    <property type="match status" value="1"/>
</dbReference>
<evidence type="ECO:0000256" key="3">
    <source>
        <dbReference type="ARBA" id="ARBA00023295"/>
    </source>
</evidence>
<evidence type="ECO:0000256" key="4">
    <source>
        <dbReference type="RuleBase" id="RU003690"/>
    </source>
</evidence>
<evidence type="ECO:0000256" key="1">
    <source>
        <dbReference type="ARBA" id="ARBA00010838"/>
    </source>
</evidence>
<comment type="caution">
    <text evidence="5">The sequence shown here is derived from an EMBL/GenBank/DDBJ whole genome shotgun (WGS) entry which is preliminary data.</text>
</comment>
<dbReference type="Gene3D" id="3.20.20.80">
    <property type="entry name" value="Glycosidases"/>
    <property type="match status" value="1"/>
</dbReference>
<sequence>MSFQKDFLWCVGGAAAQQDGGYSDGGKGLNIWDALSEGHIKNNDTCHIACDHFHKWKEDLRLLKELGVNSYRFSVSLARLFGIGNAQA</sequence>
<dbReference type="PANTHER" id="PTHR10353:SF36">
    <property type="entry name" value="LP05116P"/>
    <property type="match status" value="1"/>
</dbReference>
<reference evidence="5" key="1">
    <citation type="journal article" date="2021" name="PeerJ">
        <title>Extensive microbial diversity within the chicken gut microbiome revealed by metagenomics and culture.</title>
        <authorList>
            <person name="Gilroy R."/>
            <person name="Ravi A."/>
            <person name="Getino M."/>
            <person name="Pursley I."/>
            <person name="Horton D.L."/>
            <person name="Alikhan N.F."/>
            <person name="Baker D."/>
            <person name="Gharbi K."/>
            <person name="Hall N."/>
            <person name="Watson M."/>
            <person name="Adriaenssens E.M."/>
            <person name="Foster-Nyarko E."/>
            <person name="Jarju S."/>
            <person name="Secka A."/>
            <person name="Antonio M."/>
            <person name="Oren A."/>
            <person name="Chaudhuri R.R."/>
            <person name="La Ragione R."/>
            <person name="Hildebrand F."/>
            <person name="Pallen M.J."/>
        </authorList>
    </citation>
    <scope>NUCLEOTIDE SEQUENCE</scope>
    <source>
        <strain evidence="5">CHK187-5294</strain>
    </source>
</reference>
<evidence type="ECO:0000313" key="6">
    <source>
        <dbReference type="Proteomes" id="UP000824132"/>
    </source>
</evidence>
<comment type="similarity">
    <text evidence="1 4">Belongs to the glycosyl hydrolase 1 family.</text>
</comment>
<dbReference type="SUPFAM" id="SSF51445">
    <property type="entry name" value="(Trans)glycosidases"/>
    <property type="match status" value="1"/>
</dbReference>